<comment type="similarity">
    <text evidence="2 7">Belongs to the UPF0056 (MarC) family.</text>
</comment>
<dbReference type="RefSeq" id="WP_262310785.1">
    <property type="nucleotide sequence ID" value="NZ_CP106679.1"/>
</dbReference>
<keyword evidence="4 7" id="KW-0812">Transmembrane</keyword>
<feature type="transmembrane region" description="Helical" evidence="7">
    <location>
        <begin position="112"/>
        <end position="129"/>
    </location>
</feature>
<evidence type="ECO:0000256" key="6">
    <source>
        <dbReference type="ARBA" id="ARBA00023136"/>
    </source>
</evidence>
<feature type="transmembrane region" description="Helical" evidence="7">
    <location>
        <begin position="6"/>
        <end position="27"/>
    </location>
</feature>
<keyword evidence="6 7" id="KW-0472">Membrane</keyword>
<keyword evidence="9" id="KW-1185">Reference proteome</keyword>
<evidence type="ECO:0000313" key="9">
    <source>
        <dbReference type="Proteomes" id="UP001065174"/>
    </source>
</evidence>
<feature type="transmembrane region" description="Helical" evidence="7">
    <location>
        <begin position="135"/>
        <end position="156"/>
    </location>
</feature>
<evidence type="ECO:0000256" key="1">
    <source>
        <dbReference type="ARBA" id="ARBA00004651"/>
    </source>
</evidence>
<proteinExistence type="inferred from homology"/>
<dbReference type="PANTHER" id="PTHR33508:SF1">
    <property type="entry name" value="UPF0056 MEMBRANE PROTEIN YHCE"/>
    <property type="match status" value="1"/>
</dbReference>
<dbReference type="PANTHER" id="PTHR33508">
    <property type="entry name" value="UPF0056 MEMBRANE PROTEIN YHCE"/>
    <property type="match status" value="1"/>
</dbReference>
<evidence type="ECO:0000256" key="4">
    <source>
        <dbReference type="ARBA" id="ARBA00022692"/>
    </source>
</evidence>
<sequence>MFNAAFYDSLGLMLFMLNPFLLIVYLIDLVEELDSKTFSIVLIRAALISGCCYITFAVLGNEIFDTLFKADFASFQIFGGIVFLITGIQYVFNGNKAMKKLRGEPKYVQGGIVMPIMVGPGTISASIIVGQRLSYPTAILIIVISLIVCISLVILLKYIYSAVKTKNEDLVLRYIDIIGRVAALLIGTFSIEMIMSGLKTWVAKF</sequence>
<accession>A0ABY6CS58</accession>
<feature type="transmembrane region" description="Helical" evidence="7">
    <location>
        <begin position="177"/>
        <end position="198"/>
    </location>
</feature>
<evidence type="ECO:0000313" key="8">
    <source>
        <dbReference type="EMBL" id="UXP33356.1"/>
    </source>
</evidence>
<comment type="subcellular location">
    <subcellularLocation>
        <location evidence="1 7">Cell membrane</location>
        <topology evidence="1 7">Multi-pass membrane protein</topology>
    </subcellularLocation>
</comment>
<evidence type="ECO:0000256" key="5">
    <source>
        <dbReference type="ARBA" id="ARBA00022989"/>
    </source>
</evidence>
<name>A0ABY6CS58_9BACT</name>
<feature type="transmembrane region" description="Helical" evidence="7">
    <location>
        <begin position="72"/>
        <end position="92"/>
    </location>
</feature>
<keyword evidence="5 7" id="KW-1133">Transmembrane helix</keyword>
<feature type="transmembrane region" description="Helical" evidence="7">
    <location>
        <begin position="39"/>
        <end position="60"/>
    </location>
</feature>
<dbReference type="EMBL" id="CP106679">
    <property type="protein sequence ID" value="UXP33356.1"/>
    <property type="molecule type" value="Genomic_DNA"/>
</dbReference>
<evidence type="ECO:0000256" key="2">
    <source>
        <dbReference type="ARBA" id="ARBA00009784"/>
    </source>
</evidence>
<reference evidence="8" key="1">
    <citation type="submission" date="2022-09" db="EMBL/GenBank/DDBJ databases">
        <title>Comparative genomics and taxonomic characterization of three novel marine species of genus Reichenbachiella exhibiting antioxidant and polysaccharide degradation activities.</title>
        <authorList>
            <person name="Muhammad N."/>
            <person name="Lee Y.-J."/>
            <person name="Ko J."/>
            <person name="Kim S.-G."/>
        </authorList>
    </citation>
    <scope>NUCLEOTIDE SEQUENCE</scope>
    <source>
        <strain evidence="8">BKB1-1</strain>
    </source>
</reference>
<organism evidence="8 9">
    <name type="scientific">Reichenbachiella agarivorans</name>
    <dbReference type="NCBI Taxonomy" id="2979464"/>
    <lineage>
        <taxon>Bacteria</taxon>
        <taxon>Pseudomonadati</taxon>
        <taxon>Bacteroidota</taxon>
        <taxon>Cytophagia</taxon>
        <taxon>Cytophagales</taxon>
        <taxon>Reichenbachiellaceae</taxon>
        <taxon>Reichenbachiella</taxon>
    </lineage>
</organism>
<protein>
    <recommendedName>
        <fullName evidence="7">UPF0056 membrane protein</fullName>
    </recommendedName>
</protein>
<gene>
    <name evidence="8" type="ORF">N6H18_05245</name>
</gene>
<dbReference type="Pfam" id="PF01914">
    <property type="entry name" value="MarC"/>
    <property type="match status" value="1"/>
</dbReference>
<keyword evidence="3" id="KW-1003">Cell membrane</keyword>
<evidence type="ECO:0000256" key="3">
    <source>
        <dbReference type="ARBA" id="ARBA00022475"/>
    </source>
</evidence>
<dbReference type="Proteomes" id="UP001065174">
    <property type="component" value="Chromosome"/>
</dbReference>
<evidence type="ECO:0000256" key="7">
    <source>
        <dbReference type="RuleBase" id="RU362048"/>
    </source>
</evidence>
<dbReference type="InterPro" id="IPR002771">
    <property type="entry name" value="Multi_antbiot-R_MarC"/>
</dbReference>